<dbReference type="Pfam" id="PF01926">
    <property type="entry name" value="MMR_HSR1"/>
    <property type="match status" value="1"/>
</dbReference>
<dbReference type="KEGG" id="olu:OSTLU_44250"/>
<dbReference type="Gene3D" id="3.20.20.70">
    <property type="entry name" value="Aldolase class I"/>
    <property type="match status" value="1"/>
</dbReference>
<feature type="compositionally biased region" description="Basic residues" evidence="1">
    <location>
        <begin position="18"/>
        <end position="28"/>
    </location>
</feature>
<dbReference type="OrthoDB" id="422720at2759"/>
<dbReference type="GO" id="GO:0010027">
    <property type="term" value="P:thylakoid membrane organization"/>
    <property type="evidence" value="ECO:0007669"/>
    <property type="project" value="TreeGrafter"/>
</dbReference>
<dbReference type="Gramene" id="ABO98685">
    <property type="protein sequence ID" value="ABO98685"/>
    <property type="gene ID" value="OSTLU_44250"/>
</dbReference>
<dbReference type="STRING" id="436017.A4S495"/>
<reference evidence="4 5" key="1">
    <citation type="journal article" date="2007" name="Proc. Natl. Acad. Sci. U.S.A.">
        <title>The tiny eukaryote Ostreococcus provides genomic insights into the paradox of plankton speciation.</title>
        <authorList>
            <person name="Palenik B."/>
            <person name="Grimwood J."/>
            <person name="Aerts A."/>
            <person name="Rouze P."/>
            <person name="Salamov A."/>
            <person name="Putnam N."/>
            <person name="Dupont C."/>
            <person name="Jorgensen R."/>
            <person name="Derelle E."/>
            <person name="Rombauts S."/>
            <person name="Zhou K."/>
            <person name="Otillar R."/>
            <person name="Merchant S.S."/>
            <person name="Podell S."/>
            <person name="Gaasterland T."/>
            <person name="Napoli C."/>
            <person name="Gendler K."/>
            <person name="Manuell A."/>
            <person name="Tai V."/>
            <person name="Vallon O."/>
            <person name="Piganeau G."/>
            <person name="Jancek S."/>
            <person name="Heijde M."/>
            <person name="Jabbari K."/>
            <person name="Bowler C."/>
            <person name="Lohr M."/>
            <person name="Robbens S."/>
            <person name="Werner G."/>
            <person name="Dubchak I."/>
            <person name="Pazour G.J."/>
            <person name="Ren Q."/>
            <person name="Paulsen I."/>
            <person name="Delwiche C."/>
            <person name="Schmutz J."/>
            <person name="Rokhsar D."/>
            <person name="Van de Peer Y."/>
            <person name="Moreau H."/>
            <person name="Grigoriev I.V."/>
        </authorList>
    </citation>
    <scope>NUCLEOTIDE SEQUENCE [LARGE SCALE GENOMIC DNA]</scope>
    <source>
        <strain evidence="4 5">CCE9901</strain>
    </source>
</reference>
<dbReference type="Proteomes" id="UP000001568">
    <property type="component" value="Chromosome 11"/>
</dbReference>
<evidence type="ECO:0000256" key="1">
    <source>
        <dbReference type="SAM" id="MobiDB-lite"/>
    </source>
</evidence>
<evidence type="ECO:0000313" key="5">
    <source>
        <dbReference type="Proteomes" id="UP000001568"/>
    </source>
</evidence>
<dbReference type="GO" id="GO:0005525">
    <property type="term" value="F:GTP binding"/>
    <property type="evidence" value="ECO:0007669"/>
    <property type="project" value="InterPro"/>
</dbReference>
<evidence type="ECO:0000313" key="4">
    <source>
        <dbReference type="EMBL" id="ABO98685.1"/>
    </source>
</evidence>
<dbReference type="InterPro" id="IPR005225">
    <property type="entry name" value="Small_GTP-bd"/>
</dbReference>
<dbReference type="NCBIfam" id="TIGR00231">
    <property type="entry name" value="small_GTP"/>
    <property type="match status" value="1"/>
</dbReference>
<dbReference type="SUPFAM" id="SSF52540">
    <property type="entry name" value="P-loop containing nucleoside triphosphate hydrolases"/>
    <property type="match status" value="1"/>
</dbReference>
<dbReference type="PANTHER" id="PTHR43681:SF1">
    <property type="entry name" value="SARCALUMENIN"/>
    <property type="match status" value="1"/>
</dbReference>
<dbReference type="RefSeq" id="XP_001420392.1">
    <property type="nucleotide sequence ID" value="XM_001420355.1"/>
</dbReference>
<dbReference type="Pfam" id="PF02581">
    <property type="entry name" value="TMP-TENI"/>
    <property type="match status" value="1"/>
</dbReference>
<keyword evidence="5" id="KW-1185">Reference proteome</keyword>
<dbReference type="CDD" id="cd09912">
    <property type="entry name" value="DLP_2"/>
    <property type="match status" value="1"/>
</dbReference>
<feature type="non-terminal residue" evidence="4">
    <location>
        <position position="632"/>
    </location>
</feature>
<dbReference type="EMBL" id="CP000591">
    <property type="protein sequence ID" value="ABO98685.1"/>
    <property type="molecule type" value="Genomic_DNA"/>
</dbReference>
<dbReference type="GO" id="GO:0031969">
    <property type="term" value="C:chloroplast membrane"/>
    <property type="evidence" value="ECO:0007669"/>
    <property type="project" value="TreeGrafter"/>
</dbReference>
<dbReference type="CDD" id="cd00564">
    <property type="entry name" value="TMP_TenI"/>
    <property type="match status" value="1"/>
</dbReference>
<feature type="region of interest" description="Disordered" evidence="1">
    <location>
        <begin position="1"/>
        <end position="38"/>
    </location>
</feature>
<name>A4S495_OSTLU</name>
<feature type="domain" description="G" evidence="2">
    <location>
        <begin position="355"/>
        <end position="483"/>
    </location>
</feature>
<dbReference type="InterPro" id="IPR036206">
    <property type="entry name" value="ThiamineP_synth_sf"/>
</dbReference>
<accession>A4S495</accession>
<sequence>MTRAVPSIDARARAHATQTRRRPRRAHLYHPSTRARSSTAPRAFLDRLSGNATATGDKQQRDLFAQTKRAEVRIPGFLAYVDVDEATSTRGAEVVDAVLHAGATCVALREYGVDGTGGGNSGKKLYEAATTLKTLVRGRACVLIVDRTDIAASAELDGVVLTDDGVPTVVARKALPETAVVAHESESAEEAEKASKEGADLLLVRDVAMLEAIRQSVSVPIFVDAADGLGALASENSSTLQDLAAKGANGVTIRNLTKDPASGDEALLQSAVRAVANALEQSYEALGDSKGANGSAPQVTPKKFSLVSADGEEMIERERQLVEEILKFLRENCTDLDEIKLLAEARKGLEDLFLVVICGEFNAGKSSVINAMLGDKFVAEGILPTTNEIAVLRYSSKKSREQTEDGFFNVGIPAELLQQMRIVDTPGTNVILQRQQRLTEEFVPRADLVLFVLSADRPMTESEVKFLTYIRKWGKKVVFVVNKTDLLSDLGDVDEVVAFVKENATRLLSVSDPAVLPVSSRNALKAKKADSSNYANSRAFVESGFGKFEDYVMSFLGGSGERAGEALRLKLSTPLNVSELLLNAAEQILEGEDEEAKSEVAMATGVTSQMESYRQEMITDAAAQRAAAREVV</sequence>
<organism evidence="4 5">
    <name type="scientific">Ostreococcus lucimarinus (strain CCE9901)</name>
    <dbReference type="NCBI Taxonomy" id="436017"/>
    <lineage>
        <taxon>Eukaryota</taxon>
        <taxon>Viridiplantae</taxon>
        <taxon>Chlorophyta</taxon>
        <taxon>Mamiellophyceae</taxon>
        <taxon>Mamiellales</taxon>
        <taxon>Bathycoccaceae</taxon>
        <taxon>Ostreococcus</taxon>
    </lineage>
</organism>
<evidence type="ECO:0000259" key="2">
    <source>
        <dbReference type="Pfam" id="PF01926"/>
    </source>
</evidence>
<dbReference type="PANTHER" id="PTHR43681">
    <property type="entry name" value="TRANSMEMBRANE GTPASE FZO"/>
    <property type="match status" value="1"/>
</dbReference>
<gene>
    <name evidence="4" type="ORF">OSTLU_44250</name>
</gene>
<dbReference type="HOGENOM" id="CLU_014646_0_0_1"/>
<protein>
    <recommendedName>
        <fullName evidence="6">G domain-containing protein</fullName>
    </recommendedName>
</protein>
<dbReference type="InterPro" id="IPR022998">
    <property type="entry name" value="ThiamineP_synth_TenI"/>
</dbReference>
<dbReference type="Gene3D" id="3.40.50.300">
    <property type="entry name" value="P-loop containing nucleotide triphosphate hydrolases"/>
    <property type="match status" value="1"/>
</dbReference>
<proteinExistence type="predicted"/>
<evidence type="ECO:0000259" key="3">
    <source>
        <dbReference type="Pfam" id="PF02581"/>
    </source>
</evidence>
<dbReference type="eggNOG" id="KOG0448">
    <property type="taxonomic scope" value="Eukaryota"/>
</dbReference>
<dbReference type="SUPFAM" id="SSF51391">
    <property type="entry name" value="Thiamin phosphate synthase"/>
    <property type="match status" value="1"/>
</dbReference>
<dbReference type="InterPro" id="IPR051943">
    <property type="entry name" value="TRAFAC_Dynamin-like_GTPase"/>
</dbReference>
<dbReference type="GeneID" id="5004537"/>
<dbReference type="InterPro" id="IPR006073">
    <property type="entry name" value="GTP-bd"/>
</dbReference>
<feature type="domain" description="Thiamine phosphate synthase/TenI" evidence="3">
    <location>
        <begin position="88"/>
        <end position="204"/>
    </location>
</feature>
<dbReference type="InterPro" id="IPR027417">
    <property type="entry name" value="P-loop_NTPase"/>
</dbReference>
<dbReference type="AlphaFoldDB" id="A4S495"/>
<dbReference type="GO" id="GO:0009228">
    <property type="term" value="P:thiamine biosynthetic process"/>
    <property type="evidence" value="ECO:0007669"/>
    <property type="project" value="UniProtKB-KW"/>
</dbReference>
<evidence type="ECO:0008006" key="6">
    <source>
        <dbReference type="Google" id="ProtNLM"/>
    </source>
</evidence>
<dbReference type="InterPro" id="IPR013785">
    <property type="entry name" value="Aldolase_TIM"/>
</dbReference>